<dbReference type="Pfam" id="PF01381">
    <property type="entry name" value="HTH_3"/>
    <property type="match status" value="1"/>
</dbReference>
<feature type="transmembrane region" description="Helical" evidence="2">
    <location>
        <begin position="6"/>
        <end position="25"/>
    </location>
</feature>
<feature type="domain" description="HTH cro/C1-type" evidence="3">
    <location>
        <begin position="80"/>
        <end position="134"/>
    </location>
</feature>
<evidence type="ECO:0000259" key="3">
    <source>
        <dbReference type="PROSITE" id="PS50943"/>
    </source>
</evidence>
<evidence type="ECO:0000313" key="5">
    <source>
        <dbReference type="Proteomes" id="UP000767947"/>
    </source>
</evidence>
<dbReference type="InterPro" id="IPR001387">
    <property type="entry name" value="Cro/C1-type_HTH"/>
</dbReference>
<evidence type="ECO:0000256" key="1">
    <source>
        <dbReference type="ARBA" id="ARBA00023125"/>
    </source>
</evidence>
<dbReference type="Gene3D" id="1.10.260.40">
    <property type="entry name" value="lambda repressor-like DNA-binding domains"/>
    <property type="match status" value="1"/>
</dbReference>
<accession>A0ABX1QRX2</accession>
<dbReference type="PROSITE" id="PS50943">
    <property type="entry name" value="HTH_CROC1"/>
    <property type="match status" value="1"/>
</dbReference>
<name>A0ABX1QRX2_9FLAO</name>
<dbReference type="PANTHER" id="PTHR46797">
    <property type="entry name" value="HTH-TYPE TRANSCRIPTIONAL REGULATOR"/>
    <property type="match status" value="1"/>
</dbReference>
<dbReference type="RefSeq" id="WP_169523549.1">
    <property type="nucleotide sequence ID" value="NZ_JAAMPT010000205.1"/>
</dbReference>
<dbReference type="CDD" id="cd00093">
    <property type="entry name" value="HTH_XRE"/>
    <property type="match status" value="1"/>
</dbReference>
<comment type="caution">
    <text evidence="4">The sequence shown here is derived from an EMBL/GenBank/DDBJ whole genome shotgun (WGS) entry which is preliminary data.</text>
</comment>
<organism evidence="4 5">
    <name type="scientific">Flavobacterium solisilvae</name>
    <dbReference type="NCBI Taxonomy" id="1852019"/>
    <lineage>
        <taxon>Bacteria</taxon>
        <taxon>Pseudomonadati</taxon>
        <taxon>Bacteroidota</taxon>
        <taxon>Flavobacteriia</taxon>
        <taxon>Flavobacteriales</taxon>
        <taxon>Flavobacteriaceae</taxon>
        <taxon>Flavobacterium</taxon>
    </lineage>
</organism>
<gene>
    <name evidence="4" type="ORF">G6042_06780</name>
</gene>
<dbReference type="InterPro" id="IPR010982">
    <property type="entry name" value="Lambda_DNA-bd_dom_sf"/>
</dbReference>
<dbReference type="SUPFAM" id="SSF47413">
    <property type="entry name" value="lambda repressor-like DNA-binding domains"/>
    <property type="match status" value="1"/>
</dbReference>
<keyword evidence="5" id="KW-1185">Reference proteome</keyword>
<keyword evidence="1" id="KW-0238">DNA-binding</keyword>
<dbReference type="SMART" id="SM00530">
    <property type="entry name" value="HTH_XRE"/>
    <property type="match status" value="1"/>
</dbReference>
<sequence length="147" mass="17626">MLTNQIKILNLSNIFFFLCILLKSFKIKLLYKIIFYKYIKCSNIRLQKCSIFWFFLCVQISENKINYYTKKVPLLVGEQIRKYRKMRKLTQTELANLVWKDRQYLYKIEKGKVNPSIFTLALIALALEISLSELLKDVVLEHDQNYL</sequence>
<evidence type="ECO:0000313" key="4">
    <source>
        <dbReference type="EMBL" id="NMH24967.1"/>
    </source>
</evidence>
<dbReference type="InterPro" id="IPR050807">
    <property type="entry name" value="TransReg_Diox_bact_type"/>
</dbReference>
<keyword evidence="2" id="KW-1133">Transmembrane helix</keyword>
<dbReference type="PANTHER" id="PTHR46797:SF1">
    <property type="entry name" value="METHYLPHOSPHONATE SYNTHASE"/>
    <property type="match status" value="1"/>
</dbReference>
<proteinExistence type="predicted"/>
<keyword evidence="2" id="KW-0472">Membrane</keyword>
<dbReference type="EMBL" id="JAAMPT010000205">
    <property type="protein sequence ID" value="NMH24967.1"/>
    <property type="molecule type" value="Genomic_DNA"/>
</dbReference>
<reference evidence="4 5" key="1">
    <citation type="submission" date="2020-02" db="EMBL/GenBank/DDBJ databases">
        <title>Flavobacterium sp. genome.</title>
        <authorList>
            <person name="Jung H.S."/>
            <person name="Baek J.H."/>
            <person name="Jeon C.O."/>
        </authorList>
    </citation>
    <scope>NUCLEOTIDE SEQUENCE [LARGE SCALE GENOMIC DNA]</scope>
    <source>
        <strain evidence="4 5">SE-s27</strain>
    </source>
</reference>
<keyword evidence="2" id="KW-0812">Transmembrane</keyword>
<evidence type="ECO:0000256" key="2">
    <source>
        <dbReference type="SAM" id="Phobius"/>
    </source>
</evidence>
<dbReference type="Proteomes" id="UP000767947">
    <property type="component" value="Unassembled WGS sequence"/>
</dbReference>
<protein>
    <submittedName>
        <fullName evidence="4">Helix-turn-helix transcriptional regulator</fullName>
    </submittedName>
</protein>